<sequence length="111" mass="12747">MKTYFDEKDRHNEDGHRIDKEVYLYFDKLYKRESDKEFSLRSLTSLLIDILTVAAAQAMLTKQANEYKSNLAAKKKAAVNEDVVVLLKSAMEEEGFTGQRPGADQTKLKEK</sequence>
<gene>
    <name evidence="1" type="ORF">LCGC14_1165250</name>
</gene>
<reference evidence="1" key="1">
    <citation type="journal article" date="2015" name="Nature">
        <title>Complex archaea that bridge the gap between prokaryotes and eukaryotes.</title>
        <authorList>
            <person name="Spang A."/>
            <person name="Saw J.H."/>
            <person name="Jorgensen S.L."/>
            <person name="Zaremba-Niedzwiedzka K."/>
            <person name="Martijn J."/>
            <person name="Lind A.E."/>
            <person name="van Eijk R."/>
            <person name="Schleper C."/>
            <person name="Guy L."/>
            <person name="Ettema T.J."/>
        </authorList>
    </citation>
    <scope>NUCLEOTIDE SEQUENCE</scope>
</reference>
<accession>A0A0F9PWZ1</accession>
<protein>
    <submittedName>
        <fullName evidence="1">Uncharacterized protein</fullName>
    </submittedName>
</protein>
<dbReference type="AlphaFoldDB" id="A0A0F9PWZ1"/>
<organism evidence="1">
    <name type="scientific">marine sediment metagenome</name>
    <dbReference type="NCBI Taxonomy" id="412755"/>
    <lineage>
        <taxon>unclassified sequences</taxon>
        <taxon>metagenomes</taxon>
        <taxon>ecological metagenomes</taxon>
    </lineage>
</organism>
<evidence type="ECO:0000313" key="1">
    <source>
        <dbReference type="EMBL" id="KKM97707.1"/>
    </source>
</evidence>
<comment type="caution">
    <text evidence="1">The sequence shown here is derived from an EMBL/GenBank/DDBJ whole genome shotgun (WGS) entry which is preliminary data.</text>
</comment>
<dbReference type="EMBL" id="LAZR01005715">
    <property type="protein sequence ID" value="KKM97707.1"/>
    <property type="molecule type" value="Genomic_DNA"/>
</dbReference>
<proteinExistence type="predicted"/>
<name>A0A0F9PWZ1_9ZZZZ</name>